<evidence type="ECO:0000313" key="3">
    <source>
        <dbReference type="Proteomes" id="UP000663836"/>
    </source>
</evidence>
<protein>
    <recommendedName>
        <fullName evidence="1">DUF4470 domain-containing protein</fullName>
    </recommendedName>
</protein>
<name>A0A819FXZ7_9BILA</name>
<comment type="caution">
    <text evidence="2">The sequence shown here is derived from an EMBL/GenBank/DDBJ whole genome shotgun (WGS) entry which is preliminary data.</text>
</comment>
<evidence type="ECO:0000259" key="1">
    <source>
        <dbReference type="Pfam" id="PF14737"/>
    </source>
</evidence>
<organism evidence="2 3">
    <name type="scientific">Rotaria sordida</name>
    <dbReference type="NCBI Taxonomy" id="392033"/>
    <lineage>
        <taxon>Eukaryota</taxon>
        <taxon>Metazoa</taxon>
        <taxon>Spiralia</taxon>
        <taxon>Gnathifera</taxon>
        <taxon>Rotifera</taxon>
        <taxon>Eurotatoria</taxon>
        <taxon>Bdelloidea</taxon>
        <taxon>Philodinida</taxon>
        <taxon>Philodinidae</taxon>
        <taxon>Rotaria</taxon>
    </lineage>
</organism>
<dbReference type="Proteomes" id="UP000663836">
    <property type="component" value="Unassembled WGS sequence"/>
</dbReference>
<dbReference type="AlphaFoldDB" id="A0A819FXZ7"/>
<dbReference type="Pfam" id="PF14737">
    <property type="entry name" value="DUF4470"/>
    <property type="match status" value="1"/>
</dbReference>
<feature type="domain" description="DUF4470" evidence="1">
    <location>
        <begin position="2"/>
        <end position="68"/>
    </location>
</feature>
<evidence type="ECO:0000313" key="2">
    <source>
        <dbReference type="EMBL" id="CAF3877037.1"/>
    </source>
</evidence>
<dbReference type="EMBL" id="CAJOBD010002371">
    <property type="protein sequence ID" value="CAF3877037.1"/>
    <property type="molecule type" value="Genomic_DNA"/>
</dbReference>
<gene>
    <name evidence="2" type="ORF">JBS370_LOCUS19633</name>
</gene>
<reference evidence="2" key="1">
    <citation type="submission" date="2021-02" db="EMBL/GenBank/DDBJ databases">
        <authorList>
            <person name="Nowell W R."/>
        </authorList>
    </citation>
    <scope>NUCLEOTIDE SEQUENCE</scope>
</reference>
<dbReference type="InterPro" id="IPR027974">
    <property type="entry name" value="DUF4470"/>
</dbReference>
<proteinExistence type="predicted"/>
<accession>A0A819FXZ7</accession>
<sequence>MRCLFLGSGDLRHTLDLIRISPSVHEWESYLVDINPYIVARNLLFLQLLNNDTVSIDDFWPIWYDFLLEK</sequence>